<dbReference type="SUPFAM" id="SSF52540">
    <property type="entry name" value="P-loop containing nucleoside triphosphate hydrolases"/>
    <property type="match status" value="1"/>
</dbReference>
<dbReference type="EMBL" id="FUWR01000006">
    <property type="protein sequence ID" value="SJZ73011.1"/>
    <property type="molecule type" value="Genomic_DNA"/>
</dbReference>
<keyword evidence="1 6" id="KW-0479">Metal-binding</keyword>
<dbReference type="InterPro" id="IPR033756">
    <property type="entry name" value="YlxH/NBP35"/>
</dbReference>
<keyword evidence="6" id="KW-0378">Hydrolase</keyword>
<dbReference type="Gene3D" id="3.40.50.300">
    <property type="entry name" value="P-loop containing nucleotide triphosphate hydrolases"/>
    <property type="match status" value="1"/>
</dbReference>
<evidence type="ECO:0000256" key="7">
    <source>
        <dbReference type="SAM" id="MobiDB-lite"/>
    </source>
</evidence>
<feature type="region of interest" description="Disordered" evidence="7">
    <location>
        <begin position="1"/>
        <end position="41"/>
    </location>
</feature>
<comment type="function">
    <text evidence="6">Binds and transfers iron-sulfur (Fe-S) clusters to target apoproteins. Can hydrolyze ATP.</text>
</comment>
<dbReference type="OrthoDB" id="9809679at2"/>
<protein>
    <recommendedName>
        <fullName evidence="6">Iron-sulfur cluster carrier protein</fullName>
    </recommendedName>
</protein>
<organism evidence="8 9">
    <name type="scientific">Trichlorobacter thiogenes</name>
    <dbReference type="NCBI Taxonomy" id="115783"/>
    <lineage>
        <taxon>Bacteria</taxon>
        <taxon>Pseudomonadati</taxon>
        <taxon>Thermodesulfobacteriota</taxon>
        <taxon>Desulfuromonadia</taxon>
        <taxon>Geobacterales</taxon>
        <taxon>Geobacteraceae</taxon>
        <taxon>Trichlorobacter</taxon>
    </lineage>
</organism>
<dbReference type="InterPro" id="IPR000808">
    <property type="entry name" value="Mrp-like_CS"/>
</dbReference>
<sequence>MDAAQQENSSQEQACPPSACESCSSSSCSATSKKLTESEQEFEDRRRLASRLCRIKHKIVVMSGKGGVGKSTVAVNLAMGLHLAGKKVGLLDVDIHGPSVPTMLGLEKSQVLEGNGELVPVDLNGMKVISLGFFLKEQDEAVIWRGPMKTGVITQFIRDVAWGDLDYLIVDSPPGTGDEPLSVCQTLEGADGAVIVTTPQKVAAVDVRKSISFCRQINLPVLGVIENMNGFVCPKCGELTAVFQSGGGKLMADDMGVPFLGSVPIDPQIAEAGDSGVAFLQRYASSTTAELFQKLLKPVVALDHAS</sequence>
<keyword evidence="2 6" id="KW-0547">Nucleotide-binding</keyword>
<keyword evidence="5 6" id="KW-0411">Iron-sulfur</keyword>
<dbReference type="GO" id="GO:0016226">
    <property type="term" value="P:iron-sulfur cluster assembly"/>
    <property type="evidence" value="ECO:0007669"/>
    <property type="project" value="InterPro"/>
</dbReference>
<evidence type="ECO:0000256" key="5">
    <source>
        <dbReference type="ARBA" id="ARBA00023014"/>
    </source>
</evidence>
<dbReference type="GO" id="GO:0005829">
    <property type="term" value="C:cytosol"/>
    <property type="evidence" value="ECO:0007669"/>
    <property type="project" value="TreeGrafter"/>
</dbReference>
<dbReference type="FunFam" id="3.40.50.300:FF:001119">
    <property type="entry name" value="Iron-sulfur cluster carrier protein"/>
    <property type="match status" value="1"/>
</dbReference>
<gene>
    <name evidence="8" type="ORF">SAMN02745119_01480</name>
</gene>
<dbReference type="InterPro" id="IPR027417">
    <property type="entry name" value="P-loop_NTPase"/>
</dbReference>
<accession>A0A1T4N1L3</accession>
<dbReference type="Proteomes" id="UP000190102">
    <property type="component" value="Unassembled WGS sequence"/>
</dbReference>
<keyword evidence="3 6" id="KW-0067">ATP-binding</keyword>
<dbReference type="HAMAP" id="MF_02040">
    <property type="entry name" value="Mrp_NBP35"/>
    <property type="match status" value="1"/>
</dbReference>
<evidence type="ECO:0000256" key="1">
    <source>
        <dbReference type="ARBA" id="ARBA00022723"/>
    </source>
</evidence>
<dbReference type="GO" id="GO:0005524">
    <property type="term" value="F:ATP binding"/>
    <property type="evidence" value="ECO:0007669"/>
    <property type="project" value="UniProtKB-UniRule"/>
</dbReference>
<feature type="binding site" evidence="6">
    <location>
        <begin position="64"/>
        <end position="71"/>
    </location>
    <ligand>
        <name>ATP</name>
        <dbReference type="ChEBI" id="CHEBI:30616"/>
    </ligand>
</feature>
<dbReference type="GO" id="GO:0140663">
    <property type="term" value="F:ATP-dependent FeS chaperone activity"/>
    <property type="evidence" value="ECO:0007669"/>
    <property type="project" value="InterPro"/>
</dbReference>
<evidence type="ECO:0000256" key="6">
    <source>
        <dbReference type="HAMAP-Rule" id="MF_02040"/>
    </source>
</evidence>
<dbReference type="PANTHER" id="PTHR23264:SF19">
    <property type="entry name" value="CYTOSOLIC FE-S CLUSTER ASSEMBLY FACTOR NUBP2"/>
    <property type="match status" value="1"/>
</dbReference>
<evidence type="ECO:0000256" key="2">
    <source>
        <dbReference type="ARBA" id="ARBA00022741"/>
    </source>
</evidence>
<proteinExistence type="inferred from homology"/>
<feature type="compositionally biased region" description="Low complexity" evidence="7">
    <location>
        <begin position="1"/>
        <end position="32"/>
    </location>
</feature>
<dbReference type="GO" id="GO:0046872">
    <property type="term" value="F:metal ion binding"/>
    <property type="evidence" value="ECO:0007669"/>
    <property type="project" value="UniProtKB-KW"/>
</dbReference>
<dbReference type="Pfam" id="PF10609">
    <property type="entry name" value="ParA"/>
    <property type="match status" value="1"/>
</dbReference>
<keyword evidence="9" id="KW-1185">Reference proteome</keyword>
<comment type="subunit">
    <text evidence="6">Homodimer.</text>
</comment>
<dbReference type="GO" id="GO:0016887">
    <property type="term" value="F:ATP hydrolysis activity"/>
    <property type="evidence" value="ECO:0007669"/>
    <property type="project" value="UniProtKB-UniRule"/>
</dbReference>
<evidence type="ECO:0000313" key="9">
    <source>
        <dbReference type="Proteomes" id="UP000190102"/>
    </source>
</evidence>
<name>A0A1T4N1L3_9BACT</name>
<dbReference type="PANTHER" id="PTHR23264">
    <property type="entry name" value="NUCLEOTIDE-BINDING PROTEIN NBP35 YEAST -RELATED"/>
    <property type="match status" value="1"/>
</dbReference>
<dbReference type="AlphaFoldDB" id="A0A1T4N1L3"/>
<dbReference type="InterPro" id="IPR019591">
    <property type="entry name" value="Mrp/NBP35_ATP-bd"/>
</dbReference>
<reference evidence="9" key="1">
    <citation type="submission" date="2017-02" db="EMBL/GenBank/DDBJ databases">
        <authorList>
            <person name="Varghese N."/>
            <person name="Submissions S."/>
        </authorList>
    </citation>
    <scope>NUCLEOTIDE SEQUENCE [LARGE SCALE GENOMIC DNA]</scope>
    <source>
        <strain evidence="9">ATCC BAA-34</strain>
    </source>
</reference>
<comment type="similarity">
    <text evidence="6">Belongs to the Mrp/NBP35 ATP-binding proteins family.</text>
</comment>
<keyword evidence="4 6" id="KW-0408">Iron</keyword>
<dbReference type="RefSeq" id="WP_078789788.1">
    <property type="nucleotide sequence ID" value="NZ_FUWR01000006.1"/>
</dbReference>
<dbReference type="GO" id="GO:0051536">
    <property type="term" value="F:iron-sulfur cluster binding"/>
    <property type="evidence" value="ECO:0007669"/>
    <property type="project" value="UniProtKB-UniRule"/>
</dbReference>
<evidence type="ECO:0000256" key="3">
    <source>
        <dbReference type="ARBA" id="ARBA00022840"/>
    </source>
</evidence>
<evidence type="ECO:0000313" key="8">
    <source>
        <dbReference type="EMBL" id="SJZ73011.1"/>
    </source>
</evidence>
<dbReference type="STRING" id="115783.SAMN02745119_01480"/>
<dbReference type="CDD" id="cd02037">
    <property type="entry name" value="Mrp_NBP35"/>
    <property type="match status" value="1"/>
</dbReference>
<dbReference type="PROSITE" id="PS01215">
    <property type="entry name" value="MRP"/>
    <property type="match status" value="1"/>
</dbReference>
<evidence type="ECO:0000256" key="4">
    <source>
        <dbReference type="ARBA" id="ARBA00023004"/>
    </source>
</evidence>